<comment type="caution">
    <text evidence="1">The sequence shown here is derived from an EMBL/GenBank/DDBJ whole genome shotgun (WGS) entry which is preliminary data.</text>
</comment>
<name>R9ID02_9BACT</name>
<keyword evidence="2" id="KW-1185">Reference proteome</keyword>
<sequence length="159" mass="18517">MVEYGYIDESGYLTSKILEEYTEKFRDDDGEIQERIISVEEQANILSGLGWKQVELVDDTKLNCPLYYSVHIAPYDAGDKIRYKYEQRFNVKIVRNKIDELKASLTSNDSCIGDYRITKCYEASLIGESMPYDISELHQKRQEVRNEINRLEALIVSNI</sequence>
<dbReference type="STRING" id="1235788.C802_00115"/>
<organism evidence="1 2">
    <name type="scientific">Phocaeicola sartorii</name>
    <dbReference type="NCBI Taxonomy" id="671267"/>
    <lineage>
        <taxon>Bacteria</taxon>
        <taxon>Pseudomonadati</taxon>
        <taxon>Bacteroidota</taxon>
        <taxon>Bacteroidia</taxon>
        <taxon>Bacteroidales</taxon>
        <taxon>Bacteroidaceae</taxon>
        <taxon>Phocaeicola</taxon>
    </lineage>
</organism>
<accession>R9ID02</accession>
<reference evidence="1 2" key="1">
    <citation type="submission" date="2013-04" db="EMBL/GenBank/DDBJ databases">
        <title>The Genome Sequence of Bacteroides massiliensis dnLKV3.</title>
        <authorList>
            <consortium name="The Broad Institute Genomics Platform"/>
            <consortium name="The Broad Institute Genome Sequencing Center for Infectious Disease"/>
            <person name="Earl A."/>
            <person name="Xavier R."/>
            <person name="Kuhn K."/>
            <person name="Stappenbeck T."/>
            <person name="Walker B."/>
            <person name="Young S."/>
            <person name="Zeng Q."/>
            <person name="Gargeya S."/>
            <person name="Fitzgerald M."/>
            <person name="Haas B."/>
            <person name="Abouelleil A."/>
            <person name="Allen A.W."/>
            <person name="Alvarado L."/>
            <person name="Arachchi H.M."/>
            <person name="Berlin A.M."/>
            <person name="Chapman S.B."/>
            <person name="Gainer-Dewar J."/>
            <person name="Goldberg J."/>
            <person name="Griggs A."/>
            <person name="Gujja S."/>
            <person name="Hansen M."/>
            <person name="Howarth C."/>
            <person name="Imamovic A."/>
            <person name="Ireland A."/>
            <person name="Larimer J."/>
            <person name="McCowan C."/>
            <person name="Murphy C."/>
            <person name="Pearson M."/>
            <person name="Poon T.W."/>
            <person name="Priest M."/>
            <person name="Roberts A."/>
            <person name="Saif S."/>
            <person name="Shea T."/>
            <person name="Sisk P."/>
            <person name="Sykes S."/>
            <person name="Wortman J."/>
            <person name="Nusbaum C."/>
            <person name="Birren B."/>
        </authorList>
    </citation>
    <scope>NUCLEOTIDE SEQUENCE [LARGE SCALE GENOMIC DNA]</scope>
    <source>
        <strain evidence="2">dnLKV3</strain>
    </source>
</reference>
<evidence type="ECO:0000313" key="1">
    <source>
        <dbReference type="EMBL" id="EOS16436.1"/>
    </source>
</evidence>
<dbReference type="PATRIC" id="fig|1235788.3.peg.108"/>
<protein>
    <submittedName>
        <fullName evidence="1">Uncharacterized protein</fullName>
    </submittedName>
</protein>
<gene>
    <name evidence="1" type="ORF">C802_00115</name>
</gene>
<proteinExistence type="predicted"/>
<dbReference type="RefSeq" id="WP_016274608.1">
    <property type="nucleotide sequence ID" value="NZ_KE159493.1"/>
</dbReference>
<dbReference type="OrthoDB" id="1100493at2"/>
<dbReference type="AlphaFoldDB" id="R9ID02"/>
<dbReference type="EMBL" id="ASSP01000003">
    <property type="protein sequence ID" value="EOS16436.1"/>
    <property type="molecule type" value="Genomic_DNA"/>
</dbReference>
<dbReference type="HOGENOM" id="CLU_1657319_0_0_10"/>
<evidence type="ECO:0000313" key="2">
    <source>
        <dbReference type="Proteomes" id="UP000014200"/>
    </source>
</evidence>
<dbReference type="Proteomes" id="UP000014200">
    <property type="component" value="Unassembled WGS sequence"/>
</dbReference>